<dbReference type="PANTHER" id="PTHR35910:SF1">
    <property type="entry name" value="2EXR DOMAIN-CONTAINING PROTEIN"/>
    <property type="match status" value="1"/>
</dbReference>
<keyword evidence="3" id="KW-1185">Reference proteome</keyword>
<name>A0A6A6V1T8_9PLEO</name>
<protein>
    <recommendedName>
        <fullName evidence="1">2EXR domain-containing protein</fullName>
    </recommendedName>
</protein>
<evidence type="ECO:0000313" key="2">
    <source>
        <dbReference type="EMBL" id="KAF2743580.1"/>
    </source>
</evidence>
<dbReference type="Pfam" id="PF20150">
    <property type="entry name" value="2EXR"/>
    <property type="match status" value="1"/>
</dbReference>
<dbReference type="AlphaFoldDB" id="A0A6A6V1T8"/>
<feature type="domain" description="2EXR" evidence="1">
    <location>
        <begin position="45"/>
        <end position="150"/>
    </location>
</feature>
<evidence type="ECO:0000259" key="1">
    <source>
        <dbReference type="Pfam" id="PF20150"/>
    </source>
</evidence>
<dbReference type="EMBL" id="MU006596">
    <property type="protein sequence ID" value="KAF2743580.1"/>
    <property type="molecule type" value="Genomic_DNA"/>
</dbReference>
<dbReference type="Proteomes" id="UP000799440">
    <property type="component" value="Unassembled WGS sequence"/>
</dbReference>
<evidence type="ECO:0000313" key="3">
    <source>
        <dbReference type="Proteomes" id="UP000799440"/>
    </source>
</evidence>
<dbReference type="InterPro" id="IPR045518">
    <property type="entry name" value="2EXR"/>
</dbReference>
<accession>A0A6A6V1T8</accession>
<proteinExistence type="predicted"/>
<gene>
    <name evidence="2" type="ORF">M011DRAFT_461606</name>
</gene>
<sequence length="282" mass="33475">MTHAQSRDPPHTFRKDTFAKPLNYEKHDETHPSWRMDREQLCGAFHCFRCLPFELRLQIWEFTFEPRTVKLRYKHYHPWSQLVCANPIPAILHACREARSVGLKVYGKALANCGSELLEMKKGPGKKEKRAFHAHVAKLDFYINWDLDTISIGKMRLEFLLPVKTRMQRLKLDRDWDDSFWEDSNDVGYERDEHNKLGHFGNLREIHVVTKDKELSLLEGIRGDVYFWPCDQHNITFESKETGELYNIDQLEARLRQEWDEEEAKRGYVGPSTYPVMGYNWE</sequence>
<dbReference type="OrthoDB" id="3473305at2759"/>
<organism evidence="2 3">
    <name type="scientific">Sporormia fimetaria CBS 119925</name>
    <dbReference type="NCBI Taxonomy" id="1340428"/>
    <lineage>
        <taxon>Eukaryota</taxon>
        <taxon>Fungi</taxon>
        <taxon>Dikarya</taxon>
        <taxon>Ascomycota</taxon>
        <taxon>Pezizomycotina</taxon>
        <taxon>Dothideomycetes</taxon>
        <taxon>Pleosporomycetidae</taxon>
        <taxon>Pleosporales</taxon>
        <taxon>Sporormiaceae</taxon>
        <taxon>Sporormia</taxon>
    </lineage>
</organism>
<reference evidence="2" key="1">
    <citation type="journal article" date="2020" name="Stud. Mycol.">
        <title>101 Dothideomycetes genomes: a test case for predicting lifestyles and emergence of pathogens.</title>
        <authorList>
            <person name="Haridas S."/>
            <person name="Albert R."/>
            <person name="Binder M."/>
            <person name="Bloem J."/>
            <person name="Labutti K."/>
            <person name="Salamov A."/>
            <person name="Andreopoulos B."/>
            <person name="Baker S."/>
            <person name="Barry K."/>
            <person name="Bills G."/>
            <person name="Bluhm B."/>
            <person name="Cannon C."/>
            <person name="Castanera R."/>
            <person name="Culley D."/>
            <person name="Daum C."/>
            <person name="Ezra D."/>
            <person name="Gonzalez J."/>
            <person name="Henrissat B."/>
            <person name="Kuo A."/>
            <person name="Liang C."/>
            <person name="Lipzen A."/>
            <person name="Lutzoni F."/>
            <person name="Magnuson J."/>
            <person name="Mondo S."/>
            <person name="Nolan M."/>
            <person name="Ohm R."/>
            <person name="Pangilinan J."/>
            <person name="Park H.-J."/>
            <person name="Ramirez L."/>
            <person name="Alfaro M."/>
            <person name="Sun H."/>
            <person name="Tritt A."/>
            <person name="Yoshinaga Y."/>
            <person name="Zwiers L.-H."/>
            <person name="Turgeon B."/>
            <person name="Goodwin S."/>
            <person name="Spatafora J."/>
            <person name="Crous P."/>
            <person name="Grigoriev I."/>
        </authorList>
    </citation>
    <scope>NUCLEOTIDE SEQUENCE</scope>
    <source>
        <strain evidence="2">CBS 119925</strain>
    </source>
</reference>
<dbReference type="PANTHER" id="PTHR35910">
    <property type="entry name" value="2EXR DOMAIN-CONTAINING PROTEIN"/>
    <property type="match status" value="1"/>
</dbReference>